<dbReference type="InterPro" id="IPR024072">
    <property type="entry name" value="DHFR-like_dom_sf"/>
</dbReference>
<dbReference type="CDD" id="cd00209">
    <property type="entry name" value="DHFR"/>
    <property type="match status" value="1"/>
</dbReference>
<dbReference type="GO" id="GO:0070401">
    <property type="term" value="F:NADP+ binding"/>
    <property type="evidence" value="ECO:0007669"/>
    <property type="project" value="UniProtKB-ARBA"/>
</dbReference>
<reference evidence="11 12" key="1">
    <citation type="journal article" date="2016" name="Nat. Commun.">
        <title>Thousands of microbial genomes shed light on interconnected biogeochemical processes in an aquifer system.</title>
        <authorList>
            <person name="Anantharaman K."/>
            <person name="Brown C.T."/>
            <person name="Hug L.A."/>
            <person name="Sharon I."/>
            <person name="Castelle C.J."/>
            <person name="Probst A.J."/>
            <person name="Thomas B.C."/>
            <person name="Singh A."/>
            <person name="Wilkins M.J."/>
            <person name="Karaoz U."/>
            <person name="Brodie E.L."/>
            <person name="Williams K.H."/>
            <person name="Hubbard S.S."/>
            <person name="Banfield J.F."/>
        </authorList>
    </citation>
    <scope>NUCLEOTIDE SEQUENCE [LARGE SCALE GENOMIC DNA]</scope>
</reference>
<dbReference type="InterPro" id="IPR001796">
    <property type="entry name" value="DHFR_dom"/>
</dbReference>
<evidence type="ECO:0000256" key="1">
    <source>
        <dbReference type="ARBA" id="ARBA00004903"/>
    </source>
</evidence>
<protein>
    <recommendedName>
        <fullName evidence="3 8">Dihydrofolate reductase</fullName>
        <ecNumber evidence="3 8">1.5.1.3</ecNumber>
    </recommendedName>
</protein>
<keyword evidence="5 8" id="KW-0521">NADP</keyword>
<keyword evidence="6 8" id="KW-0560">Oxidoreductase</keyword>
<comment type="pathway">
    <text evidence="1 8">Cofactor biosynthesis; tetrahydrofolate biosynthesis; 5,6,7,8-tetrahydrofolate from 7,8-dihydrofolate: step 1/1.</text>
</comment>
<comment type="function">
    <text evidence="7 8">Key enzyme in folate metabolism. Catalyzes an essential reaction for de novo glycine and purine synthesis, and for DNA precursor synthesis.</text>
</comment>
<evidence type="ECO:0000256" key="6">
    <source>
        <dbReference type="ARBA" id="ARBA00023002"/>
    </source>
</evidence>
<dbReference type="PROSITE" id="PS00075">
    <property type="entry name" value="DHFR_1"/>
    <property type="match status" value="1"/>
</dbReference>
<evidence type="ECO:0000256" key="7">
    <source>
        <dbReference type="ARBA" id="ARBA00025067"/>
    </source>
</evidence>
<dbReference type="Pfam" id="PF00186">
    <property type="entry name" value="DHFR_1"/>
    <property type="match status" value="1"/>
</dbReference>
<dbReference type="GO" id="GO:0005829">
    <property type="term" value="C:cytosol"/>
    <property type="evidence" value="ECO:0007669"/>
    <property type="project" value="TreeGrafter"/>
</dbReference>
<dbReference type="Gene3D" id="3.40.430.10">
    <property type="entry name" value="Dihydrofolate Reductase, subunit A"/>
    <property type="match status" value="1"/>
</dbReference>
<sequence>MISIIVAIADNGVIGDKNSLPWYLPADLKRFAEITKPHTVIMGRKTYESIISRLGKPLPERTNIIITRQNDFKALGCNVVNSIEEALKQPGEEKFVIGGEEIFKICMPYTEKLFITEVHAPIAGDVKFPEFDKSEWEEISREDHDKDEKNQYNYSFVIYERKK</sequence>
<dbReference type="GO" id="GO:0046654">
    <property type="term" value="P:tetrahydrofolate biosynthetic process"/>
    <property type="evidence" value="ECO:0007669"/>
    <property type="project" value="UniProtKB-UniPathway"/>
</dbReference>
<dbReference type="InterPro" id="IPR017925">
    <property type="entry name" value="DHFR_CS"/>
</dbReference>
<evidence type="ECO:0000256" key="4">
    <source>
        <dbReference type="ARBA" id="ARBA00022563"/>
    </source>
</evidence>
<dbReference type="GO" id="GO:0006730">
    <property type="term" value="P:one-carbon metabolic process"/>
    <property type="evidence" value="ECO:0007669"/>
    <property type="project" value="UniProtKB-KW"/>
</dbReference>
<dbReference type="PANTHER" id="PTHR48069">
    <property type="entry name" value="DIHYDROFOLATE REDUCTASE"/>
    <property type="match status" value="1"/>
</dbReference>
<name>A0A1G2T0K2_9BACT</name>
<accession>A0A1G2T0K2</accession>
<dbReference type="PANTHER" id="PTHR48069:SF3">
    <property type="entry name" value="DIHYDROFOLATE REDUCTASE"/>
    <property type="match status" value="1"/>
</dbReference>
<evidence type="ECO:0000256" key="2">
    <source>
        <dbReference type="ARBA" id="ARBA00009539"/>
    </source>
</evidence>
<dbReference type="EC" id="1.5.1.3" evidence="3 8"/>
<dbReference type="SUPFAM" id="SSF53597">
    <property type="entry name" value="Dihydrofolate reductase-like"/>
    <property type="match status" value="1"/>
</dbReference>
<feature type="domain" description="DHFR" evidence="10">
    <location>
        <begin position="1"/>
        <end position="161"/>
    </location>
</feature>
<dbReference type="PIRSF" id="PIRSF000194">
    <property type="entry name" value="DHFR"/>
    <property type="match status" value="1"/>
</dbReference>
<evidence type="ECO:0000256" key="8">
    <source>
        <dbReference type="PIRNR" id="PIRNR000194"/>
    </source>
</evidence>
<gene>
    <name evidence="11" type="ORF">A2838_03410</name>
</gene>
<dbReference type="GO" id="GO:0046655">
    <property type="term" value="P:folic acid metabolic process"/>
    <property type="evidence" value="ECO:0007669"/>
    <property type="project" value="TreeGrafter"/>
</dbReference>
<comment type="catalytic activity">
    <reaction evidence="8">
        <text>(6S)-5,6,7,8-tetrahydrofolate + NADP(+) = 7,8-dihydrofolate + NADPH + H(+)</text>
        <dbReference type="Rhea" id="RHEA:15009"/>
        <dbReference type="ChEBI" id="CHEBI:15378"/>
        <dbReference type="ChEBI" id="CHEBI:57451"/>
        <dbReference type="ChEBI" id="CHEBI:57453"/>
        <dbReference type="ChEBI" id="CHEBI:57783"/>
        <dbReference type="ChEBI" id="CHEBI:58349"/>
        <dbReference type="EC" id="1.5.1.3"/>
    </reaction>
</comment>
<dbReference type="AlphaFoldDB" id="A0A1G2T0K2"/>
<keyword evidence="4 8" id="KW-0554">One-carbon metabolism</keyword>
<evidence type="ECO:0000256" key="5">
    <source>
        <dbReference type="ARBA" id="ARBA00022857"/>
    </source>
</evidence>
<dbReference type="InterPro" id="IPR012259">
    <property type="entry name" value="DHFR"/>
</dbReference>
<proteinExistence type="inferred from homology"/>
<dbReference type="Proteomes" id="UP000178107">
    <property type="component" value="Unassembled WGS sequence"/>
</dbReference>
<evidence type="ECO:0000259" key="10">
    <source>
        <dbReference type="PROSITE" id="PS51330"/>
    </source>
</evidence>
<evidence type="ECO:0000313" key="11">
    <source>
        <dbReference type="EMBL" id="OHA90820.1"/>
    </source>
</evidence>
<organism evidence="11 12">
    <name type="scientific">Candidatus Zambryskibacteria bacterium RIFCSPHIGHO2_01_FULL_46_25</name>
    <dbReference type="NCBI Taxonomy" id="1802738"/>
    <lineage>
        <taxon>Bacteria</taxon>
        <taxon>Candidatus Zambryskiibacteriota</taxon>
    </lineage>
</organism>
<evidence type="ECO:0000313" key="12">
    <source>
        <dbReference type="Proteomes" id="UP000178107"/>
    </source>
</evidence>
<comment type="similarity">
    <text evidence="2 8 9">Belongs to the dihydrofolate reductase family.</text>
</comment>
<dbReference type="GO" id="GO:0046452">
    <property type="term" value="P:dihydrofolate metabolic process"/>
    <property type="evidence" value="ECO:0007669"/>
    <property type="project" value="TreeGrafter"/>
</dbReference>
<dbReference type="FunFam" id="3.40.430.10:FF:000001">
    <property type="entry name" value="Dihydrofolate reductase"/>
    <property type="match status" value="1"/>
</dbReference>
<dbReference type="GO" id="GO:0004146">
    <property type="term" value="F:dihydrofolate reductase activity"/>
    <property type="evidence" value="ECO:0007669"/>
    <property type="project" value="UniProtKB-EC"/>
</dbReference>
<dbReference type="PRINTS" id="PR00070">
    <property type="entry name" value="DHFR"/>
</dbReference>
<evidence type="ECO:0000256" key="9">
    <source>
        <dbReference type="RuleBase" id="RU004474"/>
    </source>
</evidence>
<dbReference type="PROSITE" id="PS51330">
    <property type="entry name" value="DHFR_2"/>
    <property type="match status" value="1"/>
</dbReference>
<evidence type="ECO:0000256" key="3">
    <source>
        <dbReference type="ARBA" id="ARBA00012856"/>
    </source>
</evidence>
<dbReference type="UniPathway" id="UPA00077">
    <property type="reaction ID" value="UER00158"/>
</dbReference>
<comment type="caution">
    <text evidence="11">The sequence shown here is derived from an EMBL/GenBank/DDBJ whole genome shotgun (WGS) entry which is preliminary data.</text>
</comment>
<dbReference type="EMBL" id="MHVH01000001">
    <property type="protein sequence ID" value="OHA90820.1"/>
    <property type="molecule type" value="Genomic_DNA"/>
</dbReference>